<dbReference type="GO" id="GO:0005886">
    <property type="term" value="C:plasma membrane"/>
    <property type="evidence" value="ECO:0007669"/>
    <property type="project" value="TreeGrafter"/>
</dbReference>
<evidence type="ECO:0000256" key="1">
    <source>
        <dbReference type="ARBA" id="ARBA00002274"/>
    </source>
</evidence>
<dbReference type="EC" id="2.7.1.130" evidence="3 13"/>
<evidence type="ECO:0000313" key="14">
    <source>
        <dbReference type="EMBL" id="SEP65457.1"/>
    </source>
</evidence>
<organism evidence="14 15">
    <name type="scientific">Faunimonas pinastri</name>
    <dbReference type="NCBI Taxonomy" id="1855383"/>
    <lineage>
        <taxon>Bacteria</taxon>
        <taxon>Pseudomonadati</taxon>
        <taxon>Pseudomonadota</taxon>
        <taxon>Alphaproteobacteria</taxon>
        <taxon>Hyphomicrobiales</taxon>
        <taxon>Afifellaceae</taxon>
        <taxon>Faunimonas</taxon>
    </lineage>
</organism>
<dbReference type="Pfam" id="PF02606">
    <property type="entry name" value="LpxK"/>
    <property type="match status" value="1"/>
</dbReference>
<proteinExistence type="inferred from homology"/>
<evidence type="ECO:0000256" key="13">
    <source>
        <dbReference type="HAMAP-Rule" id="MF_00409"/>
    </source>
</evidence>
<evidence type="ECO:0000256" key="2">
    <source>
        <dbReference type="ARBA" id="ARBA00004870"/>
    </source>
</evidence>
<keyword evidence="9 13" id="KW-0418">Kinase</keyword>
<dbReference type="EMBL" id="FOFG01000001">
    <property type="protein sequence ID" value="SEP65457.1"/>
    <property type="molecule type" value="Genomic_DNA"/>
</dbReference>
<dbReference type="InterPro" id="IPR003758">
    <property type="entry name" value="LpxK"/>
</dbReference>
<dbReference type="GO" id="GO:0009245">
    <property type="term" value="P:lipid A biosynthetic process"/>
    <property type="evidence" value="ECO:0007669"/>
    <property type="project" value="UniProtKB-UniRule"/>
</dbReference>
<dbReference type="PANTHER" id="PTHR42724">
    <property type="entry name" value="TETRAACYLDISACCHARIDE 4'-KINASE"/>
    <property type="match status" value="1"/>
</dbReference>
<keyword evidence="8 13" id="KW-0547">Nucleotide-binding</keyword>
<dbReference type="RefSeq" id="WP_177176628.1">
    <property type="nucleotide sequence ID" value="NZ_FOFG01000001.1"/>
</dbReference>
<keyword evidence="10 13" id="KW-0067">ATP-binding</keyword>
<dbReference type="GO" id="GO:0009244">
    <property type="term" value="P:lipopolysaccharide core region biosynthetic process"/>
    <property type="evidence" value="ECO:0007669"/>
    <property type="project" value="TreeGrafter"/>
</dbReference>
<feature type="binding site" evidence="13">
    <location>
        <begin position="52"/>
        <end position="59"/>
    </location>
    <ligand>
        <name>ATP</name>
        <dbReference type="ChEBI" id="CHEBI:30616"/>
    </ligand>
</feature>
<evidence type="ECO:0000256" key="6">
    <source>
        <dbReference type="ARBA" id="ARBA00022556"/>
    </source>
</evidence>
<dbReference type="NCBIfam" id="TIGR00682">
    <property type="entry name" value="lpxK"/>
    <property type="match status" value="1"/>
</dbReference>
<dbReference type="Proteomes" id="UP000199647">
    <property type="component" value="Unassembled WGS sequence"/>
</dbReference>
<dbReference type="AlphaFoldDB" id="A0A1H8ZMD4"/>
<dbReference type="InterPro" id="IPR027417">
    <property type="entry name" value="P-loop_NTPase"/>
</dbReference>
<accession>A0A1H8ZMD4</accession>
<keyword evidence="7 13" id="KW-0808">Transferase</keyword>
<keyword evidence="15" id="KW-1185">Reference proteome</keyword>
<evidence type="ECO:0000256" key="4">
    <source>
        <dbReference type="ARBA" id="ARBA00016436"/>
    </source>
</evidence>
<dbReference type="PANTHER" id="PTHR42724:SF1">
    <property type="entry name" value="TETRAACYLDISACCHARIDE 4'-KINASE, MITOCHONDRIAL-RELATED"/>
    <property type="match status" value="1"/>
</dbReference>
<dbReference type="STRING" id="1855383.SAMN05216548_101192"/>
<comment type="pathway">
    <text evidence="2 13">Glycolipid biosynthesis; lipid IV(A) biosynthesis; lipid IV(A) from (3R)-3-hydroxytetradecanoyl-[acyl-carrier-protein] and UDP-N-acetyl-alpha-D-glucosamine: step 6/6.</text>
</comment>
<keyword evidence="6 13" id="KW-0441">Lipid A biosynthesis</keyword>
<dbReference type="GO" id="GO:0005524">
    <property type="term" value="F:ATP binding"/>
    <property type="evidence" value="ECO:0007669"/>
    <property type="project" value="UniProtKB-UniRule"/>
</dbReference>
<evidence type="ECO:0000256" key="10">
    <source>
        <dbReference type="ARBA" id="ARBA00022840"/>
    </source>
</evidence>
<reference evidence="14 15" key="1">
    <citation type="submission" date="2016-10" db="EMBL/GenBank/DDBJ databases">
        <authorList>
            <person name="de Groot N.N."/>
        </authorList>
    </citation>
    <scope>NUCLEOTIDE SEQUENCE [LARGE SCALE GENOMIC DNA]</scope>
    <source>
        <strain evidence="14 15">A52C2</strain>
    </source>
</reference>
<name>A0A1H8ZMD4_9HYPH</name>
<evidence type="ECO:0000256" key="7">
    <source>
        <dbReference type="ARBA" id="ARBA00022679"/>
    </source>
</evidence>
<dbReference type="HAMAP" id="MF_00409">
    <property type="entry name" value="LpxK"/>
    <property type="match status" value="1"/>
</dbReference>
<evidence type="ECO:0000256" key="12">
    <source>
        <dbReference type="ARBA" id="ARBA00029757"/>
    </source>
</evidence>
<comment type="similarity">
    <text evidence="13">Belongs to the LpxK family.</text>
</comment>
<evidence type="ECO:0000256" key="3">
    <source>
        <dbReference type="ARBA" id="ARBA00012071"/>
    </source>
</evidence>
<evidence type="ECO:0000256" key="8">
    <source>
        <dbReference type="ARBA" id="ARBA00022741"/>
    </source>
</evidence>
<keyword evidence="11 13" id="KW-0443">Lipid metabolism</keyword>
<dbReference type="GO" id="GO:0009029">
    <property type="term" value="F:lipid-A 4'-kinase activity"/>
    <property type="evidence" value="ECO:0007669"/>
    <property type="project" value="UniProtKB-UniRule"/>
</dbReference>
<comment type="function">
    <text evidence="1 13">Transfers the gamma-phosphate of ATP to the 4'-position of a tetraacyldisaccharide 1-phosphate intermediate (termed DS-1-P) to form tetraacyldisaccharide 1,4'-bis-phosphate (lipid IVA).</text>
</comment>
<evidence type="ECO:0000256" key="5">
    <source>
        <dbReference type="ARBA" id="ARBA00022516"/>
    </source>
</evidence>
<sequence length="338" mass="36071">MPRAPDFWWRRRSLRALALAPAGLLYGLASGRRMGRSGAASPLPVVCIGNFVAGGGGKTPTAIEIVALCRAEGLNPGFLTRGYGGREAGPLLVDPTLHGFREVGDEALLLARHAPTVVARRRSEGALLLAEMGLDLIVMDDGFQSPSLAKDLSLVVVDAARGIGNGRVMPAGPLRAPFRLQLGRADAVIVTGRGEAAMDVVRAASRAGLPVLRAGVVTSAPADAFRGKNCLAFAGIADPRKFERSLAETGANVERLIAFPDHHAFTNGDVERILFEADRRKLVPVTTEKDHVRLASLEGAGAARLREICRVLPVRMVFDDGRRMVSMIAAALEQRRLR</sequence>
<comment type="catalytic activity">
    <reaction evidence="13">
        <text>a lipid A disaccharide + ATP = a lipid IVA + ADP + H(+)</text>
        <dbReference type="Rhea" id="RHEA:67840"/>
        <dbReference type="ChEBI" id="CHEBI:15378"/>
        <dbReference type="ChEBI" id="CHEBI:30616"/>
        <dbReference type="ChEBI" id="CHEBI:176343"/>
        <dbReference type="ChEBI" id="CHEBI:176425"/>
        <dbReference type="ChEBI" id="CHEBI:456216"/>
        <dbReference type="EC" id="2.7.1.130"/>
    </reaction>
</comment>
<evidence type="ECO:0000313" key="15">
    <source>
        <dbReference type="Proteomes" id="UP000199647"/>
    </source>
</evidence>
<keyword evidence="5 13" id="KW-0444">Lipid biosynthesis</keyword>
<evidence type="ECO:0000256" key="11">
    <source>
        <dbReference type="ARBA" id="ARBA00023098"/>
    </source>
</evidence>
<protein>
    <recommendedName>
        <fullName evidence="4 13">Tetraacyldisaccharide 4'-kinase</fullName>
        <ecNumber evidence="3 13">2.7.1.130</ecNumber>
    </recommendedName>
    <alternativeName>
        <fullName evidence="12 13">Lipid A 4'-kinase</fullName>
    </alternativeName>
</protein>
<evidence type="ECO:0000256" key="9">
    <source>
        <dbReference type="ARBA" id="ARBA00022777"/>
    </source>
</evidence>
<dbReference type="UniPathway" id="UPA00359">
    <property type="reaction ID" value="UER00482"/>
</dbReference>
<gene>
    <name evidence="13" type="primary">lpxK</name>
    <name evidence="14" type="ORF">SAMN05216548_101192</name>
</gene>
<dbReference type="SUPFAM" id="SSF52540">
    <property type="entry name" value="P-loop containing nucleoside triphosphate hydrolases"/>
    <property type="match status" value="1"/>
</dbReference>